<keyword evidence="3" id="KW-0134">Cell wall</keyword>
<dbReference type="InterPro" id="IPR007052">
    <property type="entry name" value="CS_dom"/>
</dbReference>
<evidence type="ECO:0000256" key="8">
    <source>
        <dbReference type="RuleBase" id="RU003616"/>
    </source>
</evidence>
<dbReference type="InterPro" id="IPR001338">
    <property type="entry name" value="Class_I_Hydrophobin"/>
</dbReference>
<evidence type="ECO:0000256" key="9">
    <source>
        <dbReference type="SAM" id="SignalP"/>
    </source>
</evidence>
<feature type="domain" description="CS" evidence="11">
    <location>
        <begin position="215"/>
        <end position="322"/>
    </location>
</feature>
<dbReference type="Pfam" id="PF00011">
    <property type="entry name" value="HSP20"/>
    <property type="match status" value="1"/>
</dbReference>
<evidence type="ECO:0000259" key="11">
    <source>
        <dbReference type="PROSITE" id="PS51203"/>
    </source>
</evidence>
<keyword evidence="13" id="KW-1185">Reference proteome</keyword>
<comment type="similarity">
    <text evidence="2">Belongs to the fungal hydrophobin family.</text>
</comment>
<dbReference type="Gene3D" id="2.60.40.790">
    <property type="match status" value="1"/>
</dbReference>
<dbReference type="CDD" id="cd23507">
    <property type="entry name" value="hydrophobin_I"/>
    <property type="match status" value="1"/>
</dbReference>
<dbReference type="Pfam" id="PF01185">
    <property type="entry name" value="Hydrophobin"/>
    <property type="match status" value="1"/>
</dbReference>
<dbReference type="PROSITE" id="PS01031">
    <property type="entry name" value="SHSP"/>
    <property type="match status" value="1"/>
</dbReference>
<evidence type="ECO:0000256" key="7">
    <source>
        <dbReference type="PROSITE-ProRule" id="PRU00285"/>
    </source>
</evidence>
<gene>
    <name evidence="12" type="ORF">D9756_009541</name>
</gene>
<dbReference type="InterPro" id="IPR008978">
    <property type="entry name" value="HSP20-like_chaperone"/>
</dbReference>
<keyword evidence="6" id="KW-1015">Disulfide bond</keyword>
<keyword evidence="5" id="KW-0346">Stress response</keyword>
<accession>A0A8H5CWB3</accession>
<dbReference type="GO" id="GO:0005199">
    <property type="term" value="F:structural constituent of cell wall"/>
    <property type="evidence" value="ECO:0007669"/>
    <property type="project" value="InterPro"/>
</dbReference>
<sequence length="324" mass="35251">MRYSTFFALLPAIVSATVVSRGEGYGNGGGDCNTGTIQCCNSVQDASSQGVNQLAGLLGIALGSITGLVGSLFPSSVSEETLARLNQYAAATTTLHAKTDVCIVDCSRNDVLLFVRKEKRPEPREPVNARAQLVAEAVATFNENSVHRKAAGLLPLAGNVMPGIAMLLPFIQMSDVFFYDPFYNLDRFFEHALRPLVANATEASQFERDNAAPRTFKPRMDLHENAEKNLVSATFELPGVKKEDVQLEVRDGTLTVSAETKSSTEQEESGYAVRERRFGKFSRSLRLPKGINDEGIQATMADGVLTITFPKTSPEQEPKRINIA</sequence>
<evidence type="ECO:0000259" key="10">
    <source>
        <dbReference type="PROSITE" id="PS01031"/>
    </source>
</evidence>
<evidence type="ECO:0000313" key="13">
    <source>
        <dbReference type="Proteomes" id="UP000559027"/>
    </source>
</evidence>
<comment type="caution">
    <text evidence="12">The sequence shown here is derived from an EMBL/GenBank/DDBJ whole genome shotgun (WGS) entry which is preliminary data.</text>
</comment>
<dbReference type="OrthoDB" id="1431247at2759"/>
<evidence type="ECO:0000256" key="6">
    <source>
        <dbReference type="ARBA" id="ARBA00023157"/>
    </source>
</evidence>
<evidence type="ECO:0000313" key="12">
    <source>
        <dbReference type="EMBL" id="KAF5348534.1"/>
    </source>
</evidence>
<dbReference type="InterPro" id="IPR031107">
    <property type="entry name" value="Small_HSP"/>
</dbReference>
<dbReference type="AlphaFoldDB" id="A0A8H5CWB3"/>
<name>A0A8H5CWB3_9AGAR</name>
<dbReference type="PANTHER" id="PTHR11527">
    <property type="entry name" value="HEAT-SHOCK PROTEIN 20 FAMILY MEMBER"/>
    <property type="match status" value="1"/>
</dbReference>
<comment type="similarity">
    <text evidence="7 8">Belongs to the small heat shock protein (HSP20) family.</text>
</comment>
<feature type="chain" id="PRO_5034074183" description="SHSP domain-containing protein" evidence="9">
    <location>
        <begin position="17"/>
        <end position="324"/>
    </location>
</feature>
<keyword evidence="9" id="KW-0732">Signal</keyword>
<dbReference type="PROSITE" id="PS51203">
    <property type="entry name" value="CS"/>
    <property type="match status" value="1"/>
</dbReference>
<feature type="domain" description="SHSP" evidence="10">
    <location>
        <begin position="211"/>
        <end position="324"/>
    </location>
</feature>
<keyword evidence="4" id="KW-0964">Secreted</keyword>
<proteinExistence type="inferred from homology"/>
<evidence type="ECO:0000256" key="5">
    <source>
        <dbReference type="ARBA" id="ARBA00023016"/>
    </source>
</evidence>
<evidence type="ECO:0000256" key="2">
    <source>
        <dbReference type="ARBA" id="ARBA00010446"/>
    </source>
</evidence>
<dbReference type="EMBL" id="JAACJO010000019">
    <property type="protein sequence ID" value="KAF5348534.1"/>
    <property type="molecule type" value="Genomic_DNA"/>
</dbReference>
<evidence type="ECO:0008006" key="14">
    <source>
        <dbReference type="Google" id="ProtNLM"/>
    </source>
</evidence>
<reference evidence="12 13" key="1">
    <citation type="journal article" date="2020" name="ISME J.">
        <title>Uncovering the hidden diversity of litter-decomposition mechanisms in mushroom-forming fungi.</title>
        <authorList>
            <person name="Floudas D."/>
            <person name="Bentzer J."/>
            <person name="Ahren D."/>
            <person name="Johansson T."/>
            <person name="Persson P."/>
            <person name="Tunlid A."/>
        </authorList>
    </citation>
    <scope>NUCLEOTIDE SEQUENCE [LARGE SCALE GENOMIC DNA]</scope>
    <source>
        <strain evidence="12 13">CBS 146.42</strain>
    </source>
</reference>
<organism evidence="12 13">
    <name type="scientific">Leucocoprinus leucothites</name>
    <dbReference type="NCBI Taxonomy" id="201217"/>
    <lineage>
        <taxon>Eukaryota</taxon>
        <taxon>Fungi</taxon>
        <taxon>Dikarya</taxon>
        <taxon>Basidiomycota</taxon>
        <taxon>Agaricomycotina</taxon>
        <taxon>Agaricomycetes</taxon>
        <taxon>Agaricomycetidae</taxon>
        <taxon>Agaricales</taxon>
        <taxon>Agaricineae</taxon>
        <taxon>Agaricaceae</taxon>
        <taxon>Leucocoprinus</taxon>
    </lineage>
</organism>
<evidence type="ECO:0000256" key="4">
    <source>
        <dbReference type="ARBA" id="ARBA00022525"/>
    </source>
</evidence>
<comment type="subcellular location">
    <subcellularLocation>
        <location evidence="1">Secreted</location>
        <location evidence="1">Cell wall</location>
    </subcellularLocation>
</comment>
<feature type="signal peptide" evidence="9">
    <location>
        <begin position="1"/>
        <end position="16"/>
    </location>
</feature>
<dbReference type="InterPro" id="IPR002068">
    <property type="entry name" value="A-crystallin/Hsp20_dom"/>
</dbReference>
<dbReference type="SUPFAM" id="SSF49764">
    <property type="entry name" value="HSP20-like chaperones"/>
    <property type="match status" value="1"/>
</dbReference>
<evidence type="ECO:0000256" key="3">
    <source>
        <dbReference type="ARBA" id="ARBA00022512"/>
    </source>
</evidence>
<dbReference type="CDD" id="cd06464">
    <property type="entry name" value="ACD_sHsps-like"/>
    <property type="match status" value="1"/>
</dbReference>
<protein>
    <recommendedName>
        <fullName evidence="14">SHSP domain-containing protein</fullName>
    </recommendedName>
</protein>
<evidence type="ECO:0000256" key="1">
    <source>
        <dbReference type="ARBA" id="ARBA00004191"/>
    </source>
</evidence>
<dbReference type="Proteomes" id="UP000559027">
    <property type="component" value="Unassembled WGS sequence"/>
</dbReference>
<dbReference type="GO" id="GO:0009277">
    <property type="term" value="C:fungal-type cell wall"/>
    <property type="evidence" value="ECO:0007669"/>
    <property type="project" value="InterPro"/>
</dbReference>